<proteinExistence type="predicted"/>
<feature type="compositionally biased region" description="Polar residues" evidence="1">
    <location>
        <begin position="233"/>
        <end position="250"/>
    </location>
</feature>
<dbReference type="AlphaFoldDB" id="A0A177T9K6"/>
<sequence length="590" mass="60994">MPGLLSGCRSGANFDSLPRGQRGSHAAIHKLRLNAAPEQQHDDFANNNGYNSSGGSSSGPTSPQMEYSGHTSQPSSPSKRGAQMQPVENLAAKSTAVSKIERARSSPFPQSAPASPNPNHPHAHSHHGNGAPPRAKHRVVDKRKIGLPTNFQHTGHIGRASYSAATSAMDSAAIKAQLSQVAAALNMDINLDVPAEQQVNHAVEPSEATETVPPPQDANSVPSSPEMIPLPLSQPTSPTKRASTTLSRTSSPHKESKALPTPPSTSHGYTEASIRAVPHQAEAALPSPPIAISALPSASSSRHGLTPSTVSPASHIPINRPLPPRTAGPSQTGQGLRRKPVPRPSDFIELTPEEREAKDRQQAELEAQAVALQRRASSASAAKKLESLRKDMMGGLGAEDGVAGEVGPVPEEPENETSATVRVAPAQGEAQAGLAVPGGGPSTSIPQPSIGSQLLAPRLLPSNDAQSDPSSGLPRGTVRIGGKAFVEGPSGSLITRTANTRWNSALAEITAALASEGASADGAGNPRMMSKQEEEALMLRMGIPLGPSDPSSRQGGHALPSETIQLKAELADAAHVLSAFEGEGDGAARV</sequence>
<feature type="compositionally biased region" description="Polar residues" evidence="1">
    <location>
        <begin position="302"/>
        <end position="312"/>
    </location>
</feature>
<feature type="region of interest" description="Disordered" evidence="1">
    <location>
        <begin position="36"/>
        <end position="138"/>
    </location>
</feature>
<accession>A0A177T9K6</accession>
<organism evidence="2 3">
    <name type="scientific">Tilletia indica</name>
    <dbReference type="NCBI Taxonomy" id="43049"/>
    <lineage>
        <taxon>Eukaryota</taxon>
        <taxon>Fungi</taxon>
        <taxon>Dikarya</taxon>
        <taxon>Basidiomycota</taxon>
        <taxon>Ustilaginomycotina</taxon>
        <taxon>Exobasidiomycetes</taxon>
        <taxon>Tilletiales</taxon>
        <taxon>Tilletiaceae</taxon>
        <taxon>Tilletia</taxon>
    </lineage>
</organism>
<feature type="compositionally biased region" description="Basic and acidic residues" evidence="1">
    <location>
        <begin position="352"/>
        <end position="363"/>
    </location>
</feature>
<feature type="region of interest" description="Disordered" evidence="1">
    <location>
        <begin position="395"/>
        <end position="421"/>
    </location>
</feature>
<feature type="compositionally biased region" description="Polar residues" evidence="1">
    <location>
        <begin position="60"/>
        <end position="78"/>
    </location>
</feature>
<name>A0A177T9K6_9BASI</name>
<evidence type="ECO:0000313" key="3">
    <source>
        <dbReference type="Proteomes" id="UP000077521"/>
    </source>
</evidence>
<dbReference type="EMBL" id="LWDF02000177">
    <property type="protein sequence ID" value="KAE8254852.1"/>
    <property type="molecule type" value="Genomic_DNA"/>
</dbReference>
<feature type="compositionally biased region" description="Low complexity" evidence="1">
    <location>
        <begin position="399"/>
        <end position="409"/>
    </location>
</feature>
<evidence type="ECO:0000256" key="1">
    <source>
        <dbReference type="SAM" id="MobiDB-lite"/>
    </source>
</evidence>
<reference evidence="2" key="2">
    <citation type="journal article" date="2019" name="IMA Fungus">
        <title>Genome sequencing and comparison of five Tilletia species to identify candidate genes for the detection of regulated species infecting wheat.</title>
        <authorList>
            <person name="Nguyen H.D.T."/>
            <person name="Sultana T."/>
            <person name="Kesanakurti P."/>
            <person name="Hambleton S."/>
        </authorList>
    </citation>
    <scope>NUCLEOTIDE SEQUENCE</scope>
    <source>
        <strain evidence="2">DAOMC 236416</strain>
    </source>
</reference>
<gene>
    <name evidence="2" type="ORF">A4X13_0g3259</name>
</gene>
<keyword evidence="3" id="KW-1185">Reference proteome</keyword>
<feature type="region of interest" description="Disordered" evidence="1">
    <location>
        <begin position="1"/>
        <end position="23"/>
    </location>
</feature>
<feature type="compositionally biased region" description="Low complexity" evidence="1">
    <location>
        <begin position="46"/>
        <end position="59"/>
    </location>
</feature>
<feature type="compositionally biased region" description="Low complexity" evidence="1">
    <location>
        <begin position="105"/>
        <end position="114"/>
    </location>
</feature>
<dbReference type="PROSITE" id="PS50108">
    <property type="entry name" value="CRIB"/>
    <property type="match status" value="1"/>
</dbReference>
<feature type="region of interest" description="Disordered" evidence="1">
    <location>
        <begin position="198"/>
        <end position="271"/>
    </location>
</feature>
<feature type="compositionally biased region" description="Low complexity" evidence="1">
    <location>
        <begin position="364"/>
        <end position="380"/>
    </location>
</feature>
<protein>
    <submittedName>
        <fullName evidence="2">Uncharacterized protein</fullName>
    </submittedName>
</protein>
<dbReference type="InterPro" id="IPR000095">
    <property type="entry name" value="CRIB_dom"/>
</dbReference>
<feature type="region of interest" description="Disordered" evidence="1">
    <location>
        <begin position="460"/>
        <end position="484"/>
    </location>
</feature>
<feature type="region of interest" description="Disordered" evidence="1">
    <location>
        <begin position="294"/>
        <end position="380"/>
    </location>
</feature>
<dbReference type="Proteomes" id="UP000077521">
    <property type="component" value="Unassembled WGS sequence"/>
</dbReference>
<comment type="caution">
    <text evidence="2">The sequence shown here is derived from an EMBL/GenBank/DDBJ whole genome shotgun (WGS) entry which is preliminary data.</text>
</comment>
<reference evidence="2" key="1">
    <citation type="submission" date="2016-04" db="EMBL/GenBank/DDBJ databases">
        <authorList>
            <person name="Nguyen H.D."/>
            <person name="Samba Siva P."/>
            <person name="Cullis J."/>
            <person name="Levesque C.A."/>
            <person name="Hambleton S."/>
        </authorList>
    </citation>
    <scope>NUCLEOTIDE SEQUENCE</scope>
    <source>
        <strain evidence="2">DAOMC 236416</strain>
    </source>
</reference>
<evidence type="ECO:0000313" key="2">
    <source>
        <dbReference type="EMBL" id="KAE8254852.1"/>
    </source>
</evidence>